<evidence type="ECO:0000313" key="3">
    <source>
        <dbReference type="EMBL" id="AOX16347.1"/>
    </source>
</evidence>
<name>A0A1D8US69_9PROT</name>
<dbReference type="InterPro" id="IPR004147">
    <property type="entry name" value="ABC1_dom"/>
</dbReference>
<dbReference type="InterPro" id="IPR034646">
    <property type="entry name" value="ADCK3_dom"/>
</dbReference>
<reference evidence="3 4" key="1">
    <citation type="journal article" date="2016" name="Microb. Cell Fact.">
        <title>Dissection of exopolysaccharide biosynthesis in Kozakia baliensis.</title>
        <authorList>
            <person name="Brandt J.U."/>
            <person name="Jakob F."/>
            <person name="Behr J."/>
            <person name="Geissler A.J."/>
            <person name="Vogel R.F."/>
        </authorList>
    </citation>
    <scope>NUCLEOTIDE SEQUENCE [LARGE SCALE GENOMIC DNA]</scope>
    <source>
        <strain evidence="3 4">DSM 14400</strain>
    </source>
</reference>
<keyword evidence="4" id="KW-1185">Reference proteome</keyword>
<dbReference type="RefSeq" id="WP_070402124.1">
    <property type="nucleotide sequence ID" value="NZ_BJVW01000002.1"/>
</dbReference>
<keyword evidence="3" id="KW-0547">Nucleotide-binding</keyword>
<evidence type="ECO:0000259" key="2">
    <source>
        <dbReference type="Pfam" id="PF03109"/>
    </source>
</evidence>
<dbReference type="GO" id="GO:0005524">
    <property type="term" value="F:ATP binding"/>
    <property type="evidence" value="ECO:0007669"/>
    <property type="project" value="UniProtKB-KW"/>
</dbReference>
<keyword evidence="3" id="KW-0067">ATP-binding</keyword>
<dbReference type="Proteomes" id="UP000179145">
    <property type="component" value="Chromosome"/>
</dbReference>
<dbReference type="STRING" id="153496.A0U89_03540"/>
<proteinExistence type="inferred from homology"/>
<dbReference type="PANTHER" id="PTHR10566:SF113">
    <property type="entry name" value="PROTEIN ACTIVITY OF BC1 COMPLEX KINASE 7, CHLOROPLASTIC"/>
    <property type="match status" value="1"/>
</dbReference>
<feature type="domain" description="ABC1 atypical kinase-like" evidence="2">
    <location>
        <begin position="86"/>
        <end position="323"/>
    </location>
</feature>
<dbReference type="InterPro" id="IPR050154">
    <property type="entry name" value="UbiB_kinase"/>
</dbReference>
<dbReference type="KEGG" id="kba:A0U89_03540"/>
<comment type="similarity">
    <text evidence="1">Belongs to the protein kinase superfamily. ADCK protein kinase family.</text>
</comment>
<dbReference type="SUPFAM" id="SSF56112">
    <property type="entry name" value="Protein kinase-like (PK-like)"/>
    <property type="match status" value="1"/>
</dbReference>
<dbReference type="eggNOG" id="COG0661">
    <property type="taxonomic scope" value="Bacteria"/>
</dbReference>
<dbReference type="Pfam" id="PF03109">
    <property type="entry name" value="ABC1"/>
    <property type="match status" value="1"/>
</dbReference>
<dbReference type="AlphaFoldDB" id="A0A1D8US69"/>
<sequence length="455" mass="51043">MNDRRDMDQTGLFGELRRMARTSGAVGGIATRFLGSRLGIQSNNAIHANDLKAALGGLKGPLMKGAQILSTIPGALPEEYSQELAQLQANAPAMGWSFVRRRMTTELGAGWERKFRSFSHDAVAAASLGQVHRAITADGRDVACKLQYPDMKAAVESDLRQFKAAVGVLQQFLSAIKQDEVVAELEDRLREELDYEREAAHLRLYRDMLSDVSEVTVPAPLEELSTKRLLTMDWVSGRGIQKVLDSNPTQEQRNVIAKALFKAWYTPVYRYGVIHGDPHMGNFTVREDYGLNLLDFGAIRVFPARFIKGIIDLFTALKNNDEDMAFHAYDSWGFKGISRDTARVLNEWARFIYGPLMEDRERSIQESNDPNFGRDIAERVYEGLKRTGGVRPSREFVLVDRSAIGLGSVFLRLGAKLNWHRLFQELIDDFDEHALAERQKAALAAARVPPTQSKL</sequence>
<accession>A0A1D8US69</accession>
<dbReference type="EMBL" id="CP014674">
    <property type="protein sequence ID" value="AOX16347.1"/>
    <property type="molecule type" value="Genomic_DNA"/>
</dbReference>
<organism evidence="3 4">
    <name type="scientific">Kozakia baliensis</name>
    <dbReference type="NCBI Taxonomy" id="153496"/>
    <lineage>
        <taxon>Bacteria</taxon>
        <taxon>Pseudomonadati</taxon>
        <taxon>Pseudomonadota</taxon>
        <taxon>Alphaproteobacteria</taxon>
        <taxon>Acetobacterales</taxon>
        <taxon>Acetobacteraceae</taxon>
        <taxon>Kozakia</taxon>
    </lineage>
</organism>
<evidence type="ECO:0000313" key="4">
    <source>
        <dbReference type="Proteomes" id="UP000179145"/>
    </source>
</evidence>
<dbReference type="OrthoDB" id="9795390at2"/>
<protein>
    <submittedName>
        <fullName evidence="3">ABC transporter ATP-binding protein</fullName>
    </submittedName>
</protein>
<dbReference type="InterPro" id="IPR011009">
    <property type="entry name" value="Kinase-like_dom_sf"/>
</dbReference>
<dbReference type="CDD" id="cd13970">
    <property type="entry name" value="ABC1_ADCK3"/>
    <property type="match status" value="1"/>
</dbReference>
<gene>
    <name evidence="3" type="ORF">A0U89_03540</name>
</gene>
<evidence type="ECO:0000256" key="1">
    <source>
        <dbReference type="ARBA" id="ARBA00009670"/>
    </source>
</evidence>
<dbReference type="PANTHER" id="PTHR10566">
    <property type="entry name" value="CHAPERONE-ACTIVITY OF BC1 COMPLEX CABC1 -RELATED"/>
    <property type="match status" value="1"/>
</dbReference>